<dbReference type="InterPro" id="IPR044032">
    <property type="entry name" value="TssC1_C"/>
</dbReference>
<sequence length="487" mass="55492">MSEETQVKEQTQSQPLVGEILEFTRLAEEDEGYELARQGVEAMFSELLTQSEPVERVDKSLVDQMIEELDQRLGQQLDAILHNEEFQKLESAWRGLAFLVNRTDFNENIRIELLNVDKHELLEDFEDAPELNQTAMFQKVYTEEYGQFGGEPYGVLVGGYEFGPGAQDIKLLESLSGLAAVTHAPFIGSVGPSFFGLDEYDELPDLKELDSLFEGPQYLKWRGLRDTDDSRNIGLTLPRFMGRMTYGESKPVKSFSYSEEVEQKSDYLWVNAAYAYATRLVDSFAQYRWCPNIIGPQSGGAVTDLSVHLIDRDGTKFLNGPVETYISDRKEYELSDLGFIPLTQRKNADNATFFSSNSVQRPKQFGTEPDERQAELNYRLGTQLPYLFIVNRLAHYIKVLQRENLGSWKSRADLEGELNRWVRQYVADQENPSPATRSRRPLRKALVTVTEIDGDAGWYQVGLEVTPHFKFMGANFTLSLTGLLDRV</sequence>
<dbReference type="Pfam" id="PF18945">
    <property type="entry name" value="VipB_2"/>
    <property type="match status" value="1"/>
</dbReference>
<evidence type="ECO:0000259" key="1">
    <source>
        <dbReference type="Pfam" id="PF05943"/>
    </source>
</evidence>
<accession>A0A1T1HD42</accession>
<gene>
    <name evidence="3" type="ORF">BTA35_0207135</name>
</gene>
<evidence type="ECO:0000259" key="2">
    <source>
        <dbReference type="Pfam" id="PF18945"/>
    </source>
</evidence>
<dbReference type="PANTHER" id="PTHR35565">
    <property type="entry name" value="CYTOPLASMIC PROTEIN-RELATED"/>
    <property type="match status" value="1"/>
</dbReference>
<dbReference type="Proteomes" id="UP000190064">
    <property type="component" value="Unassembled WGS sequence"/>
</dbReference>
<comment type="caution">
    <text evidence="3">The sequence shown here is derived from an EMBL/GenBank/DDBJ whole genome shotgun (WGS) entry which is preliminary data.</text>
</comment>
<reference evidence="3" key="1">
    <citation type="submission" date="2017-02" db="EMBL/GenBank/DDBJ databases">
        <title>Draft Genome Sequence of the Salt Water Bacterium Oceanospirillum linum ATCC 11336.</title>
        <authorList>
            <person name="Trachtenberg A.M."/>
            <person name="Carney J.G."/>
            <person name="Linnane J.D."/>
            <person name="Rheaume B.A."/>
            <person name="Pitts N.L."/>
            <person name="Mykles D.L."/>
            <person name="Maclea K.S."/>
        </authorList>
    </citation>
    <scope>NUCLEOTIDE SEQUENCE [LARGE SCALE GENOMIC DNA]</scope>
    <source>
        <strain evidence="3">ATCC 11336</strain>
    </source>
</reference>
<dbReference type="InterPro" id="IPR044031">
    <property type="entry name" value="TssC1_N"/>
</dbReference>
<dbReference type="EMBL" id="MTSD02000002">
    <property type="protein sequence ID" value="OOV87774.1"/>
    <property type="molecule type" value="Genomic_DNA"/>
</dbReference>
<keyword evidence="4" id="KW-1185">Reference proteome</keyword>
<evidence type="ECO:0000313" key="3">
    <source>
        <dbReference type="EMBL" id="OOV87774.1"/>
    </source>
</evidence>
<feature type="domain" description="TssC1 C-terminal" evidence="2">
    <location>
        <begin position="373"/>
        <end position="482"/>
    </location>
</feature>
<evidence type="ECO:0000313" key="4">
    <source>
        <dbReference type="Proteomes" id="UP000190064"/>
    </source>
</evidence>
<dbReference type="RefSeq" id="WP_078319119.1">
    <property type="nucleotide sequence ID" value="NZ_FXTS01000002.1"/>
</dbReference>
<dbReference type="PANTHER" id="PTHR35565:SF1">
    <property type="entry name" value="TYPE VI SECRETION SYSTEM CONTRACTILE SHEATH LARGE SUBUNIT"/>
    <property type="match status" value="1"/>
</dbReference>
<dbReference type="STRING" id="966.BTA35_0207135"/>
<organism evidence="3 4">
    <name type="scientific">Oceanospirillum linum</name>
    <dbReference type="NCBI Taxonomy" id="966"/>
    <lineage>
        <taxon>Bacteria</taxon>
        <taxon>Pseudomonadati</taxon>
        <taxon>Pseudomonadota</taxon>
        <taxon>Gammaproteobacteria</taxon>
        <taxon>Oceanospirillales</taxon>
        <taxon>Oceanospirillaceae</taxon>
        <taxon>Oceanospirillum</taxon>
    </lineage>
</organism>
<dbReference type="InterPro" id="IPR010269">
    <property type="entry name" value="T6SS_TssC-like"/>
</dbReference>
<dbReference type="Pfam" id="PF05943">
    <property type="entry name" value="VipB"/>
    <property type="match status" value="1"/>
</dbReference>
<dbReference type="NCBIfam" id="TIGR03355">
    <property type="entry name" value="VI_chp_2"/>
    <property type="match status" value="1"/>
</dbReference>
<feature type="domain" description="TssC1 N-terminal" evidence="1">
    <location>
        <begin position="63"/>
        <end position="360"/>
    </location>
</feature>
<name>A0A1T1HD42_OCELI</name>
<dbReference type="AlphaFoldDB" id="A0A1T1HD42"/>
<protein>
    <submittedName>
        <fullName evidence="3">Type VI secretion protein</fullName>
    </submittedName>
</protein>
<proteinExistence type="predicted"/>